<keyword evidence="2" id="KW-0472">Membrane</keyword>
<keyword evidence="2" id="KW-1133">Transmembrane helix</keyword>
<dbReference type="EMBL" id="QKNX01000002">
    <property type="protein sequence ID" value="TKR26145.1"/>
    <property type="molecule type" value="Genomic_DNA"/>
</dbReference>
<comment type="caution">
    <text evidence="3">The sequence shown here is derived from an EMBL/GenBank/DDBJ whole genome shotgun (WGS) entry which is preliminary data.</text>
</comment>
<feature type="transmembrane region" description="Helical" evidence="2">
    <location>
        <begin position="98"/>
        <end position="124"/>
    </location>
</feature>
<keyword evidence="2" id="KW-0812">Transmembrane</keyword>
<feature type="transmembrane region" description="Helical" evidence="2">
    <location>
        <begin position="68"/>
        <end position="92"/>
    </location>
</feature>
<dbReference type="InterPro" id="IPR040493">
    <property type="entry name" value="DUF5518"/>
</dbReference>
<dbReference type="OrthoDB" id="341846at2157"/>
<protein>
    <recommendedName>
        <fullName evidence="5">DUF5518 domain-containing protein</fullName>
    </recommendedName>
</protein>
<keyword evidence="4" id="KW-1185">Reference proteome</keyword>
<organism evidence="3 4">
    <name type="scientific">Natronomonas salsuginis</name>
    <dbReference type="NCBI Taxonomy" id="2217661"/>
    <lineage>
        <taxon>Archaea</taxon>
        <taxon>Methanobacteriati</taxon>
        <taxon>Methanobacteriota</taxon>
        <taxon>Stenosarchaea group</taxon>
        <taxon>Halobacteria</taxon>
        <taxon>Halobacteriales</taxon>
        <taxon>Natronomonadaceae</taxon>
        <taxon>Natronomonas</taxon>
    </lineage>
</organism>
<accession>A0A4U5JC00</accession>
<dbReference type="Pfam" id="PF17647">
    <property type="entry name" value="DUF5518"/>
    <property type="match status" value="1"/>
</dbReference>
<evidence type="ECO:0000256" key="1">
    <source>
        <dbReference type="SAM" id="MobiDB-lite"/>
    </source>
</evidence>
<evidence type="ECO:0008006" key="5">
    <source>
        <dbReference type="Google" id="ProtNLM"/>
    </source>
</evidence>
<evidence type="ECO:0000256" key="2">
    <source>
        <dbReference type="SAM" id="Phobius"/>
    </source>
</evidence>
<feature type="region of interest" description="Disordered" evidence="1">
    <location>
        <begin position="1"/>
        <end position="22"/>
    </location>
</feature>
<dbReference type="AlphaFoldDB" id="A0A4U5JC00"/>
<sequence length="132" mass="13331">MVSEPSTPSDSTPPDRQRTTTGTSSGINALLGGLVGIVLAFLPFSTILGGGVAGYLEGSDPKAGLRVGTLAGLVMLLPFVLIMFFALFLLGFAGVPRAIGIVGVLALVFVAAYTIGLGALGGYLGGYVKNEL</sequence>
<evidence type="ECO:0000313" key="3">
    <source>
        <dbReference type="EMBL" id="TKR26145.1"/>
    </source>
</evidence>
<evidence type="ECO:0000313" key="4">
    <source>
        <dbReference type="Proteomes" id="UP000308037"/>
    </source>
</evidence>
<name>A0A4U5JC00_9EURY</name>
<feature type="compositionally biased region" description="Low complexity" evidence="1">
    <location>
        <begin position="1"/>
        <end position="12"/>
    </location>
</feature>
<dbReference type="Proteomes" id="UP000308037">
    <property type="component" value="Unassembled WGS sequence"/>
</dbReference>
<gene>
    <name evidence="3" type="ORF">DM868_06530</name>
</gene>
<proteinExistence type="predicted"/>
<dbReference type="RefSeq" id="WP_137276062.1">
    <property type="nucleotide sequence ID" value="NZ_QKNX01000002.1"/>
</dbReference>
<feature type="transmembrane region" description="Helical" evidence="2">
    <location>
        <begin position="29"/>
        <end position="56"/>
    </location>
</feature>
<reference evidence="3 4" key="1">
    <citation type="submission" date="2019-04" db="EMBL/GenBank/DDBJ databases">
        <title>Natronomonas sp. F20-122 a newhaloarchaeon isolated from a saline saltern of Isla Bacuta, Huelva, Spain.</title>
        <authorList>
            <person name="Duran-Viseras A."/>
            <person name="Sanchez-Porro C."/>
            <person name="Ventosa A."/>
        </authorList>
    </citation>
    <scope>NUCLEOTIDE SEQUENCE [LARGE SCALE GENOMIC DNA]</scope>
    <source>
        <strain evidence="3 4">F20-122</strain>
    </source>
</reference>